<dbReference type="GO" id="GO:0005524">
    <property type="term" value="F:ATP binding"/>
    <property type="evidence" value="ECO:0007669"/>
    <property type="project" value="InterPro"/>
</dbReference>
<proteinExistence type="predicted"/>
<accession>A0A6H0V4Z1</accession>
<dbReference type="AlphaFoldDB" id="A0A6H0V4Z1"/>
<dbReference type="Gene3D" id="1.10.10.10">
    <property type="entry name" value="Winged helix-like DNA-binding domain superfamily/Winged helix DNA-binding domain"/>
    <property type="match status" value="1"/>
</dbReference>
<evidence type="ECO:0000259" key="1">
    <source>
        <dbReference type="Pfam" id="PF07728"/>
    </source>
</evidence>
<dbReference type="InterPro" id="IPR011704">
    <property type="entry name" value="ATPase_dyneun-rel_AAA"/>
</dbReference>
<name>A0A6H0V4Z1_9BACT</name>
<dbReference type="Gene3D" id="3.40.50.300">
    <property type="entry name" value="P-loop containing nucleotide triphosphate hydrolases"/>
    <property type="match status" value="1"/>
</dbReference>
<dbReference type="GO" id="GO:0016887">
    <property type="term" value="F:ATP hydrolysis activity"/>
    <property type="evidence" value="ECO:0007669"/>
    <property type="project" value="InterPro"/>
</dbReference>
<dbReference type="EMBL" id="CP047225">
    <property type="protein sequence ID" value="QIW62043.1"/>
    <property type="molecule type" value="Genomic_DNA"/>
</dbReference>
<organism evidence="2 3">
    <name type="scientific">Mycoplasmopsis gallinacea</name>
    <dbReference type="NCBI Taxonomy" id="29556"/>
    <lineage>
        <taxon>Bacteria</taxon>
        <taxon>Bacillati</taxon>
        <taxon>Mycoplasmatota</taxon>
        <taxon>Mycoplasmoidales</taxon>
        <taxon>Metamycoplasmataceae</taxon>
        <taxon>Mycoplasmopsis</taxon>
    </lineage>
</organism>
<evidence type="ECO:0000313" key="2">
    <source>
        <dbReference type="EMBL" id="QIW62043.1"/>
    </source>
</evidence>
<dbReference type="REBASE" id="395431">
    <property type="entry name" value="R2.Mga11ORF1020P"/>
</dbReference>
<dbReference type="InterPro" id="IPR036388">
    <property type="entry name" value="WH-like_DNA-bd_sf"/>
</dbReference>
<feature type="domain" description="ATPase dynein-related AAA" evidence="1">
    <location>
        <begin position="573"/>
        <end position="748"/>
    </location>
</feature>
<protein>
    <submittedName>
        <fullName evidence="2">AAA domain-containing protein</fullName>
    </submittedName>
</protein>
<dbReference type="RefSeq" id="WP_167845058.1">
    <property type="nucleotide sequence ID" value="NZ_CP047225.1"/>
</dbReference>
<dbReference type="Pfam" id="PF07728">
    <property type="entry name" value="AAA_5"/>
    <property type="match status" value="1"/>
</dbReference>
<dbReference type="InterPro" id="IPR052934">
    <property type="entry name" value="Methyl-DNA_Rec/Restrict_Enz"/>
</dbReference>
<dbReference type="InterPro" id="IPR027417">
    <property type="entry name" value="P-loop_NTPase"/>
</dbReference>
<dbReference type="PANTHER" id="PTHR37291">
    <property type="entry name" value="5-METHYLCYTOSINE-SPECIFIC RESTRICTION ENZYME B"/>
    <property type="match status" value="1"/>
</dbReference>
<dbReference type="PANTHER" id="PTHR37291:SF1">
    <property type="entry name" value="TYPE IV METHYL-DIRECTED RESTRICTION ENZYME ECOKMCRB SUBUNIT"/>
    <property type="match status" value="1"/>
</dbReference>
<evidence type="ECO:0000313" key="3">
    <source>
        <dbReference type="Proteomes" id="UP000503310"/>
    </source>
</evidence>
<reference evidence="2 3" key="1">
    <citation type="submission" date="2019-12" db="EMBL/GenBank/DDBJ databases">
        <title>Sequencing and analysis of the whole genome of Mycoplasma gallinaceum strain Peacock20181011.</title>
        <authorList>
            <person name="Liu X."/>
            <person name="Qin Z."/>
            <person name="Xu H."/>
        </authorList>
    </citation>
    <scope>NUCLEOTIDE SEQUENCE [LARGE SCALE GENOMIC DNA]</scope>
    <source>
        <strain evidence="2 3">Peacock20181011</strain>
    </source>
</reference>
<dbReference type="SUPFAM" id="SSF52540">
    <property type="entry name" value="P-loop containing nucleoside triphosphate hydrolases"/>
    <property type="match status" value="1"/>
</dbReference>
<dbReference type="Proteomes" id="UP000503310">
    <property type="component" value="Chromosome"/>
</dbReference>
<gene>
    <name evidence="2" type="ORF">GOQ20_01015</name>
</gene>
<sequence>MRLLDFYLNKNEDKEWFEEFSSSSDDCSGKFLSCFNVNFRSIKSFYTQLQTFENKLGLKREEWKDYQKKGQERDKHRINSLINAGFIELKDNKYNITKKGEELFRIYKNPLLTENEKRLLNFMLFVNYSKKNNEYDLIKRTLKLESVLTKQDFNINKLLVELKKSINLTTKEDFVKKDIFWLMSFIDDEEFIKFYLRSTKKEKEDLFNLVINRLEKKNEEDVISKKFRNGGVYTSKTFKDEINIVFSILILLAIMDIDWINYINIISAFYADCNPNKIISFINENKNVYEKVYSNSFLKINNICKKDKKEEIIMSIQKNLKEIKLVLEIETGIEPLSPEWFEQESEKFKYLDEKTESIYLNFQNSFNKEQLIKLSGEELINNLFIGKNNINLCYELEQISRQGIFLDGAKNKNLYEYPLFFDKEKNSWVTCTDDNFKLLTIEEAIEKGQKIRDELLEIINTIEKIKNFKNVQDYITLQEKIEITSPDLFNNKWVIKYLHMIFKDLIPVFCDMEMQNKVLNILDINPLNSMYGKIGQIIEFKNTHNFSNLVFGKIIKNYLMDTKKEERVNGGENIIFYGVPGSGKSHIIKEEYCKDENYVERLVFHPDYTYTDFIGQIMPKITEDKNLIYEFNPGPFTKILKKSYENPSKKFYLIIEEINRGNAPAIFGDVFQLLDRQGPKIKDYKNNKWVDNPSYGESEYSITNLEIAKTVYGDEEHKVSIPSNLYILCTMNTSDQNVFTLDTAFQRRWNMKLIKNELKNDEFNNEFINTKILDSNITWQKFLTVINELIIEKSNGINSTEDKRMGIYFVNSEELKLPEDNNKNLKFPEKVLKYMWDDAFKFNRDEVFDIQKVNTLEKVIKEFSEAKEDQRFFKIFKENVAQMLKESDSDNEKKN</sequence>